<reference evidence="1" key="1">
    <citation type="journal article" date="2014" name="Int. J. Syst. Evol. Microbiol.">
        <title>Complete genome of a new Firmicutes species belonging to the dominant human colonic microbiota ('Ruminococcus bicirculans') reveals two chromosomes and a selective capacity to utilize plant glucans.</title>
        <authorList>
            <consortium name="NISC Comparative Sequencing Program"/>
            <person name="Wegmann U."/>
            <person name="Louis P."/>
            <person name="Goesmann A."/>
            <person name="Henrissat B."/>
            <person name="Duncan S.H."/>
            <person name="Flint H.J."/>
        </authorList>
    </citation>
    <scope>NUCLEOTIDE SEQUENCE</scope>
    <source>
        <strain evidence="1">NBRC 108219</strain>
    </source>
</reference>
<accession>A0ABQ5V9P9</accession>
<dbReference type="Proteomes" id="UP001161391">
    <property type="component" value="Unassembled WGS sequence"/>
</dbReference>
<proteinExistence type="predicted"/>
<comment type="caution">
    <text evidence="1">The sequence shown here is derived from an EMBL/GenBank/DDBJ whole genome shotgun (WGS) entry which is preliminary data.</text>
</comment>
<organism evidence="1 2">
    <name type="scientific">Algimonas ampicilliniresistens</name>
    <dbReference type="NCBI Taxonomy" id="1298735"/>
    <lineage>
        <taxon>Bacteria</taxon>
        <taxon>Pseudomonadati</taxon>
        <taxon>Pseudomonadota</taxon>
        <taxon>Alphaproteobacteria</taxon>
        <taxon>Maricaulales</taxon>
        <taxon>Robiginitomaculaceae</taxon>
        <taxon>Algimonas</taxon>
    </lineage>
</organism>
<evidence type="ECO:0000313" key="2">
    <source>
        <dbReference type="Proteomes" id="UP001161391"/>
    </source>
</evidence>
<dbReference type="EMBL" id="BSNK01000002">
    <property type="protein sequence ID" value="GLQ24281.1"/>
    <property type="molecule type" value="Genomic_DNA"/>
</dbReference>
<reference evidence="1" key="2">
    <citation type="submission" date="2023-01" db="EMBL/GenBank/DDBJ databases">
        <title>Draft genome sequence of Algimonas ampicilliniresistens strain NBRC 108219.</title>
        <authorList>
            <person name="Sun Q."/>
            <person name="Mori K."/>
        </authorList>
    </citation>
    <scope>NUCLEOTIDE SEQUENCE</scope>
    <source>
        <strain evidence="1">NBRC 108219</strain>
    </source>
</reference>
<name>A0ABQ5V9P9_9PROT</name>
<evidence type="ECO:0000313" key="1">
    <source>
        <dbReference type="EMBL" id="GLQ24281.1"/>
    </source>
</evidence>
<sequence>MGRTASGTDHYKFWAILAQSLAETVQAILIEVELSFNSRWGAPSFLKHSGLVFN</sequence>
<protein>
    <submittedName>
        <fullName evidence="1">Uncharacterized protein</fullName>
    </submittedName>
</protein>
<keyword evidence="2" id="KW-1185">Reference proteome</keyword>
<gene>
    <name evidence="1" type="ORF">GCM10007853_21550</name>
</gene>